<feature type="non-terminal residue" evidence="1">
    <location>
        <position position="1"/>
    </location>
</feature>
<dbReference type="Proteomes" id="UP000805193">
    <property type="component" value="Unassembled WGS sequence"/>
</dbReference>
<accession>A0AC60QRJ5</accession>
<dbReference type="EMBL" id="JABSTQ010004909">
    <property type="protein sequence ID" value="KAG0440680.1"/>
    <property type="molecule type" value="Genomic_DNA"/>
</dbReference>
<comment type="caution">
    <text evidence="1">The sequence shown here is derived from an EMBL/GenBank/DDBJ whole genome shotgun (WGS) entry which is preliminary data.</text>
</comment>
<sequence>NLTQTTLTLKGPSTSSRKARGPALANRDGGSLASAALAPSSRSGGALKSHKNTSGWPLNDTLLRRPVTSSSIVEYDMWQNTLFVTQSVYNPPAFYENGLQSMNYGGLGALIALQVVKALNRKRYGEFHWSFWSALESVDQIRNGAHDPNGVTPPTDAQWNMTTAPGSADAFPSFNCPGIPFPRPPRQRGEKSSIPVSSCRCSIPAMRRCLGSQEYGHNL</sequence>
<protein>
    <submittedName>
        <fullName evidence="1">Uncharacterized protein</fullName>
    </submittedName>
</protein>
<organism evidence="1 2">
    <name type="scientific">Ixodes persulcatus</name>
    <name type="common">Taiga tick</name>
    <dbReference type="NCBI Taxonomy" id="34615"/>
    <lineage>
        <taxon>Eukaryota</taxon>
        <taxon>Metazoa</taxon>
        <taxon>Ecdysozoa</taxon>
        <taxon>Arthropoda</taxon>
        <taxon>Chelicerata</taxon>
        <taxon>Arachnida</taxon>
        <taxon>Acari</taxon>
        <taxon>Parasitiformes</taxon>
        <taxon>Ixodida</taxon>
        <taxon>Ixodoidea</taxon>
        <taxon>Ixodidae</taxon>
        <taxon>Ixodinae</taxon>
        <taxon>Ixodes</taxon>
    </lineage>
</organism>
<proteinExistence type="predicted"/>
<keyword evidence="2" id="KW-1185">Reference proteome</keyword>
<evidence type="ECO:0000313" key="2">
    <source>
        <dbReference type="Proteomes" id="UP000805193"/>
    </source>
</evidence>
<gene>
    <name evidence="1" type="ORF">HPB47_016218</name>
</gene>
<evidence type="ECO:0000313" key="1">
    <source>
        <dbReference type="EMBL" id="KAG0440680.1"/>
    </source>
</evidence>
<reference evidence="1 2" key="1">
    <citation type="journal article" date="2020" name="Cell">
        <title>Large-Scale Comparative Analyses of Tick Genomes Elucidate Their Genetic Diversity and Vector Capacities.</title>
        <authorList>
            <consortium name="Tick Genome and Microbiome Consortium (TIGMIC)"/>
            <person name="Jia N."/>
            <person name="Wang J."/>
            <person name="Shi W."/>
            <person name="Du L."/>
            <person name="Sun Y."/>
            <person name="Zhan W."/>
            <person name="Jiang J.F."/>
            <person name="Wang Q."/>
            <person name="Zhang B."/>
            <person name="Ji P."/>
            <person name="Bell-Sakyi L."/>
            <person name="Cui X.M."/>
            <person name="Yuan T.T."/>
            <person name="Jiang B.G."/>
            <person name="Yang W.F."/>
            <person name="Lam T.T."/>
            <person name="Chang Q.C."/>
            <person name="Ding S.J."/>
            <person name="Wang X.J."/>
            <person name="Zhu J.G."/>
            <person name="Ruan X.D."/>
            <person name="Zhao L."/>
            <person name="Wei J.T."/>
            <person name="Ye R.Z."/>
            <person name="Que T.C."/>
            <person name="Du C.H."/>
            <person name="Zhou Y.H."/>
            <person name="Cheng J.X."/>
            <person name="Dai P.F."/>
            <person name="Guo W.B."/>
            <person name="Han X.H."/>
            <person name="Huang E.J."/>
            <person name="Li L.F."/>
            <person name="Wei W."/>
            <person name="Gao Y.C."/>
            <person name="Liu J.Z."/>
            <person name="Shao H.Z."/>
            <person name="Wang X."/>
            <person name="Wang C.C."/>
            <person name="Yang T.C."/>
            <person name="Huo Q.B."/>
            <person name="Li W."/>
            <person name="Chen H.Y."/>
            <person name="Chen S.E."/>
            <person name="Zhou L.G."/>
            <person name="Ni X.B."/>
            <person name="Tian J.H."/>
            <person name="Sheng Y."/>
            <person name="Liu T."/>
            <person name="Pan Y.S."/>
            <person name="Xia L.Y."/>
            <person name="Li J."/>
            <person name="Zhao F."/>
            <person name="Cao W.C."/>
        </authorList>
    </citation>
    <scope>NUCLEOTIDE SEQUENCE [LARGE SCALE GENOMIC DNA]</scope>
    <source>
        <strain evidence="1">Iper-2018</strain>
    </source>
</reference>
<name>A0AC60QRJ5_IXOPE</name>